<keyword evidence="2" id="KW-0418">Kinase</keyword>
<evidence type="ECO:0000313" key="2">
    <source>
        <dbReference type="EMBL" id="GFP92290.1"/>
    </source>
</evidence>
<dbReference type="OrthoDB" id="4062651at2759"/>
<dbReference type="GO" id="GO:0004674">
    <property type="term" value="F:protein serine/threonine kinase activity"/>
    <property type="evidence" value="ECO:0007669"/>
    <property type="project" value="TreeGrafter"/>
</dbReference>
<dbReference type="Proteomes" id="UP000653305">
    <property type="component" value="Unassembled WGS sequence"/>
</dbReference>
<dbReference type="GO" id="GO:0005737">
    <property type="term" value="C:cytoplasm"/>
    <property type="evidence" value="ECO:0007669"/>
    <property type="project" value="TreeGrafter"/>
</dbReference>
<dbReference type="GO" id="GO:0005524">
    <property type="term" value="F:ATP binding"/>
    <property type="evidence" value="ECO:0007669"/>
    <property type="project" value="InterPro"/>
</dbReference>
<gene>
    <name evidence="2" type="ORF">PHJA_001373100</name>
</gene>
<dbReference type="PANTHER" id="PTHR44167">
    <property type="entry name" value="OVARIAN-SPECIFIC SERINE/THREONINE-PROTEIN KINASE LOK-RELATED"/>
    <property type="match status" value="1"/>
</dbReference>
<feature type="domain" description="Protein kinase" evidence="1">
    <location>
        <begin position="1"/>
        <end position="280"/>
    </location>
</feature>
<dbReference type="Pfam" id="PF00069">
    <property type="entry name" value="Pkinase"/>
    <property type="match status" value="1"/>
</dbReference>
<dbReference type="AlphaFoldDB" id="A0A830BXV5"/>
<comment type="caution">
    <text evidence="2">The sequence shown here is derived from an EMBL/GenBank/DDBJ whole genome shotgun (WGS) entry which is preliminary data.</text>
</comment>
<dbReference type="SMART" id="SM00220">
    <property type="entry name" value="S_TKc"/>
    <property type="match status" value="1"/>
</dbReference>
<dbReference type="EMBL" id="BMAC01000275">
    <property type="protein sequence ID" value="GFP92290.1"/>
    <property type="molecule type" value="Genomic_DNA"/>
</dbReference>
<proteinExistence type="predicted"/>
<dbReference type="SUPFAM" id="SSF56112">
    <property type="entry name" value="Protein kinase-like (PK-like)"/>
    <property type="match status" value="2"/>
</dbReference>
<name>A0A830BXV5_9LAMI</name>
<keyword evidence="3" id="KW-1185">Reference proteome</keyword>
<sequence>MEVDRRLLGELESMGFYEALATKALFSSGQTLRVPFVNNPYKFSLKGYEYSVEEQFVKGLSYIHSKKIVLRDVKTENMLLQTDKTLKIADFGVAQIEAQNLRDMTGNTGTLGYMAPEVLDGKPYNRKCDVYSFGNNETFHVPLPQYYFYLKTDIFCKKIQKYHLYPYSRAVDIWYVGCIFAEMVVDKYVPFGGTADTAVMTCLVSQMRKTDQEWQQLSNYTEWRSSGVFGVVLGMEDVSVCSGIGITCGFWRFVRIVLSKLELRIWIHLSLEKIVEDPVIEMDFTSANLERMMCYSNSMKSRLRAQCCSRVESRRILCPQNEFAPIVPFGFDKSFPKIKRLRLWFYSTVKTRAPANWLNMNSSRIMFTNPPVCSVVLTKEGSRSQATYPYSLLSLKD</sequence>
<accession>A0A830BXV5</accession>
<dbReference type="GO" id="GO:0005634">
    <property type="term" value="C:nucleus"/>
    <property type="evidence" value="ECO:0007669"/>
    <property type="project" value="TreeGrafter"/>
</dbReference>
<organism evidence="2 3">
    <name type="scientific">Phtheirospermum japonicum</name>
    <dbReference type="NCBI Taxonomy" id="374723"/>
    <lineage>
        <taxon>Eukaryota</taxon>
        <taxon>Viridiplantae</taxon>
        <taxon>Streptophyta</taxon>
        <taxon>Embryophyta</taxon>
        <taxon>Tracheophyta</taxon>
        <taxon>Spermatophyta</taxon>
        <taxon>Magnoliopsida</taxon>
        <taxon>eudicotyledons</taxon>
        <taxon>Gunneridae</taxon>
        <taxon>Pentapetalae</taxon>
        <taxon>asterids</taxon>
        <taxon>lamiids</taxon>
        <taxon>Lamiales</taxon>
        <taxon>Orobanchaceae</taxon>
        <taxon>Orobanchaceae incertae sedis</taxon>
        <taxon>Phtheirospermum</taxon>
    </lineage>
</organism>
<dbReference type="Gene3D" id="1.10.510.10">
    <property type="entry name" value="Transferase(Phosphotransferase) domain 1"/>
    <property type="match status" value="2"/>
</dbReference>
<protein>
    <submittedName>
        <fullName evidence="2">Serine/threonine-protein kinase ht1</fullName>
    </submittedName>
</protein>
<dbReference type="InterPro" id="IPR000719">
    <property type="entry name" value="Prot_kinase_dom"/>
</dbReference>
<dbReference type="PROSITE" id="PS50011">
    <property type="entry name" value="PROTEIN_KINASE_DOM"/>
    <property type="match status" value="1"/>
</dbReference>
<dbReference type="PANTHER" id="PTHR44167:SF18">
    <property type="entry name" value="PROTEIN KINASE DOMAIN-CONTAINING PROTEIN"/>
    <property type="match status" value="1"/>
</dbReference>
<dbReference type="GO" id="GO:0044773">
    <property type="term" value="P:mitotic DNA damage checkpoint signaling"/>
    <property type="evidence" value="ECO:0007669"/>
    <property type="project" value="TreeGrafter"/>
</dbReference>
<reference evidence="2" key="1">
    <citation type="submission" date="2020-07" db="EMBL/GenBank/DDBJ databases">
        <title>Ethylene signaling mediates host invasion by parasitic plants.</title>
        <authorList>
            <person name="Yoshida S."/>
        </authorList>
    </citation>
    <scope>NUCLEOTIDE SEQUENCE</scope>
    <source>
        <strain evidence="2">Okayama</strain>
    </source>
</reference>
<evidence type="ECO:0000259" key="1">
    <source>
        <dbReference type="PROSITE" id="PS50011"/>
    </source>
</evidence>
<keyword evidence="2" id="KW-0808">Transferase</keyword>
<dbReference type="InterPro" id="IPR011009">
    <property type="entry name" value="Kinase-like_dom_sf"/>
</dbReference>
<evidence type="ECO:0000313" key="3">
    <source>
        <dbReference type="Proteomes" id="UP000653305"/>
    </source>
</evidence>